<keyword evidence="3 7" id="KW-0812">Transmembrane</keyword>
<dbReference type="PANTHER" id="PTHR32196">
    <property type="entry name" value="ABC TRANSPORTER PERMEASE PROTEIN YPHD-RELATED-RELATED"/>
    <property type="match status" value="1"/>
</dbReference>
<dbReference type="RefSeq" id="WP_203177059.1">
    <property type="nucleotide sequence ID" value="NZ_JAEVHM010000106.1"/>
</dbReference>
<comment type="subcellular location">
    <subcellularLocation>
        <location evidence="1">Cell membrane</location>
        <topology evidence="1">Multi-pass membrane protein</topology>
    </subcellularLocation>
</comment>
<feature type="transmembrane region" description="Helical" evidence="7">
    <location>
        <begin position="116"/>
        <end position="134"/>
    </location>
</feature>
<evidence type="ECO:0000256" key="4">
    <source>
        <dbReference type="ARBA" id="ARBA00022989"/>
    </source>
</evidence>
<feature type="compositionally biased region" description="Low complexity" evidence="6">
    <location>
        <begin position="1"/>
        <end position="12"/>
    </location>
</feature>
<sequence>MSDATPTPTATPERPQLPAQSPPVDPAETAVASDKAAGTGRLSWWRGDGGEGAKRNLGLIGVLAALIVVGAVTKPDLYGDPNWVWNNVLAILQLASVVGVVTVGMTFVIIGGGIDLSVGAIVALAGVWCTTVATQSYGAGGMIFAALVVGICVGLVNGVLISYGRLVPFIATLAMLVAARGLAASISNKQTQVSSSTFINDIAARKVLGIPILVYILGAVVVAGWILLNRTTFGRRTIAVGGNPEAARLAGINVRRHTMLLYALSGLCCGIAAIMLTSQATSAQAAMANLYELDAIAAAIIGGTLLSGGRGTIVGSLLGVIIFATITNLFAINGLSIEAQNMVKGGIIVAAVLVQQFQFKSVTRLLARNRVTTAT</sequence>
<keyword evidence="2" id="KW-1003">Cell membrane</keyword>
<proteinExistence type="predicted"/>
<dbReference type="EMBL" id="JAEVHM010000106">
    <property type="protein sequence ID" value="MBM0233935.1"/>
    <property type="molecule type" value="Genomic_DNA"/>
</dbReference>
<name>A0ABS1XXD5_9ACTN</name>
<feature type="transmembrane region" description="Helical" evidence="7">
    <location>
        <begin position="141"/>
        <end position="160"/>
    </location>
</feature>
<reference evidence="8 9" key="1">
    <citation type="submission" date="2021-01" db="EMBL/GenBank/DDBJ databases">
        <title>Draft genome sequence of Micromonospora sp. strain STR1_7.</title>
        <authorList>
            <person name="Karlyshev A."/>
            <person name="Jawad R."/>
        </authorList>
    </citation>
    <scope>NUCLEOTIDE SEQUENCE [LARGE SCALE GENOMIC DNA]</scope>
    <source>
        <strain evidence="8 9">STR1-7</strain>
    </source>
</reference>
<keyword evidence="9" id="KW-1185">Reference proteome</keyword>
<dbReference type="Pfam" id="PF02653">
    <property type="entry name" value="BPD_transp_2"/>
    <property type="match status" value="1"/>
</dbReference>
<evidence type="ECO:0000256" key="2">
    <source>
        <dbReference type="ARBA" id="ARBA00022475"/>
    </source>
</evidence>
<dbReference type="InterPro" id="IPR001851">
    <property type="entry name" value="ABC_transp_permease"/>
</dbReference>
<evidence type="ECO:0000256" key="7">
    <source>
        <dbReference type="SAM" id="Phobius"/>
    </source>
</evidence>
<evidence type="ECO:0000256" key="5">
    <source>
        <dbReference type="ARBA" id="ARBA00023136"/>
    </source>
</evidence>
<dbReference type="CDD" id="cd06579">
    <property type="entry name" value="TM_PBP1_transp_AraH_like"/>
    <property type="match status" value="1"/>
</dbReference>
<feature type="transmembrane region" description="Helical" evidence="7">
    <location>
        <begin position="166"/>
        <end position="186"/>
    </location>
</feature>
<feature type="transmembrane region" description="Helical" evidence="7">
    <location>
        <begin position="84"/>
        <end position="110"/>
    </location>
</feature>
<gene>
    <name evidence="8" type="ORF">JNW91_20015</name>
</gene>
<feature type="transmembrane region" description="Helical" evidence="7">
    <location>
        <begin position="313"/>
        <end position="332"/>
    </location>
</feature>
<protein>
    <submittedName>
        <fullName evidence="8">ABC transporter permease</fullName>
    </submittedName>
</protein>
<evidence type="ECO:0000313" key="9">
    <source>
        <dbReference type="Proteomes" id="UP000601027"/>
    </source>
</evidence>
<keyword evidence="4 7" id="KW-1133">Transmembrane helix</keyword>
<feature type="transmembrane region" description="Helical" evidence="7">
    <location>
        <begin position="53"/>
        <end position="72"/>
    </location>
</feature>
<organism evidence="8 9">
    <name type="scientific">Micromonospora parastrephiae</name>
    <dbReference type="NCBI Taxonomy" id="2806101"/>
    <lineage>
        <taxon>Bacteria</taxon>
        <taxon>Bacillati</taxon>
        <taxon>Actinomycetota</taxon>
        <taxon>Actinomycetes</taxon>
        <taxon>Micromonosporales</taxon>
        <taxon>Micromonosporaceae</taxon>
        <taxon>Micromonospora</taxon>
    </lineage>
</organism>
<keyword evidence="5 7" id="KW-0472">Membrane</keyword>
<evidence type="ECO:0000256" key="1">
    <source>
        <dbReference type="ARBA" id="ARBA00004651"/>
    </source>
</evidence>
<accession>A0ABS1XXD5</accession>
<evidence type="ECO:0000256" key="3">
    <source>
        <dbReference type="ARBA" id="ARBA00022692"/>
    </source>
</evidence>
<feature type="transmembrane region" description="Helical" evidence="7">
    <location>
        <begin position="259"/>
        <end position="278"/>
    </location>
</feature>
<dbReference type="PANTHER" id="PTHR32196:SF72">
    <property type="entry name" value="RIBOSE IMPORT PERMEASE PROTEIN RBSC"/>
    <property type="match status" value="1"/>
</dbReference>
<feature type="region of interest" description="Disordered" evidence="6">
    <location>
        <begin position="1"/>
        <end position="36"/>
    </location>
</feature>
<feature type="transmembrane region" description="Helical" evidence="7">
    <location>
        <begin position="207"/>
        <end position="228"/>
    </location>
</feature>
<comment type="caution">
    <text evidence="8">The sequence shown here is derived from an EMBL/GenBank/DDBJ whole genome shotgun (WGS) entry which is preliminary data.</text>
</comment>
<evidence type="ECO:0000256" key="6">
    <source>
        <dbReference type="SAM" id="MobiDB-lite"/>
    </source>
</evidence>
<evidence type="ECO:0000313" key="8">
    <source>
        <dbReference type="EMBL" id="MBM0233935.1"/>
    </source>
</evidence>
<dbReference type="Proteomes" id="UP000601027">
    <property type="component" value="Unassembled WGS sequence"/>
</dbReference>